<dbReference type="PANTHER" id="PTHR47829:SF1">
    <property type="entry name" value="HAD FAMILY PHOSPHATASE"/>
    <property type="match status" value="1"/>
</dbReference>
<evidence type="ECO:0000313" key="2">
    <source>
        <dbReference type="EMBL" id="KFH44505.1"/>
    </source>
</evidence>
<evidence type="ECO:0000259" key="1">
    <source>
        <dbReference type="Pfam" id="PF01636"/>
    </source>
</evidence>
<dbReference type="InterPro" id="IPR002575">
    <property type="entry name" value="Aminoglycoside_PTrfase"/>
</dbReference>
<keyword evidence="3" id="KW-1185">Reference proteome</keyword>
<dbReference type="EMBL" id="JPKY01000047">
    <property type="protein sequence ID" value="KFH44505.1"/>
    <property type="molecule type" value="Genomic_DNA"/>
</dbReference>
<gene>
    <name evidence="2" type="ORF">ACRE_047280</name>
</gene>
<dbReference type="HOGENOM" id="CLU_007526_0_2_1"/>
<dbReference type="STRING" id="857340.A0A086T573"/>
<name>A0A086T573_HAPC1</name>
<evidence type="ECO:0000313" key="3">
    <source>
        <dbReference type="Proteomes" id="UP000029964"/>
    </source>
</evidence>
<sequence>MAGRVRQPIDIKALEDHLRLNVPEIKTPLDVKQFGFGQSNPTYLLTTPDGSRYVLRKKPPGKLLSKAAHKVEREYRIIAALGQTDVPVPKAYHLCEDESVIGTPFYIMEFLDGRILEDASMPGIPPEERTELWKAAIHTLAKFHRVDFRAVGLSSFGQHSGFYDRQLATWKQICTMQEQAVDVDTKEPVGRIPHFDDMLAFFSTKHLQPRDRATLVHGDYKLDNMVFHKTEPRVIGILDWEMSTIGHPLSDLANFLNGFYTVALQPKYVSKDFRPGVTPGIPTPEDVLRWYADAAGGWDPRPEMGWAASFSIFRSAAIAQGIAARVATRQATSEQAKSYADAFKPLGEFAWSMVQEQQKKTAGGGGARTKL</sequence>
<dbReference type="AlphaFoldDB" id="A0A086T573"/>
<dbReference type="Gene3D" id="3.30.200.20">
    <property type="entry name" value="Phosphorylase Kinase, domain 1"/>
    <property type="match status" value="1"/>
</dbReference>
<dbReference type="CDD" id="cd05154">
    <property type="entry name" value="ACAD10_11_N-like"/>
    <property type="match status" value="1"/>
</dbReference>
<dbReference type="Proteomes" id="UP000029964">
    <property type="component" value="Unassembled WGS sequence"/>
</dbReference>
<accession>A0A086T573</accession>
<dbReference type="Pfam" id="PF01636">
    <property type="entry name" value="APH"/>
    <property type="match status" value="1"/>
</dbReference>
<proteinExistence type="predicted"/>
<protein>
    <submittedName>
        <fullName evidence="2">Acyl-CoA dehydrogenase family member-like protein</fullName>
    </submittedName>
</protein>
<dbReference type="InterPro" id="IPR041726">
    <property type="entry name" value="ACAD10_11_N"/>
</dbReference>
<dbReference type="Gene3D" id="3.90.1200.10">
    <property type="match status" value="1"/>
</dbReference>
<comment type="caution">
    <text evidence="2">The sequence shown here is derived from an EMBL/GenBank/DDBJ whole genome shotgun (WGS) entry which is preliminary data.</text>
</comment>
<dbReference type="PANTHER" id="PTHR47829">
    <property type="entry name" value="HYDROLASE, PUTATIVE (AFU_ORTHOLOGUE AFUA_1G12880)-RELATED"/>
    <property type="match status" value="1"/>
</dbReference>
<dbReference type="InterPro" id="IPR052898">
    <property type="entry name" value="ACAD10-like"/>
</dbReference>
<dbReference type="InterPro" id="IPR011009">
    <property type="entry name" value="Kinase-like_dom_sf"/>
</dbReference>
<dbReference type="SUPFAM" id="SSF56112">
    <property type="entry name" value="Protein kinase-like (PK-like)"/>
    <property type="match status" value="1"/>
</dbReference>
<organism evidence="2 3">
    <name type="scientific">Hapsidospora chrysogenum (strain ATCC 11550 / CBS 779.69 / DSM 880 / IAM 14645 / JCM 23072 / IMI 49137)</name>
    <name type="common">Acremonium chrysogenum</name>
    <dbReference type="NCBI Taxonomy" id="857340"/>
    <lineage>
        <taxon>Eukaryota</taxon>
        <taxon>Fungi</taxon>
        <taxon>Dikarya</taxon>
        <taxon>Ascomycota</taxon>
        <taxon>Pezizomycotina</taxon>
        <taxon>Sordariomycetes</taxon>
        <taxon>Hypocreomycetidae</taxon>
        <taxon>Hypocreales</taxon>
        <taxon>Bionectriaceae</taxon>
        <taxon>Hapsidospora</taxon>
    </lineage>
</organism>
<reference evidence="3" key="1">
    <citation type="journal article" date="2014" name="Genome Announc.">
        <title>Genome sequence and annotation of Acremonium chrysogenum, producer of the beta-lactam antibiotic cephalosporin C.</title>
        <authorList>
            <person name="Terfehr D."/>
            <person name="Dahlmann T.A."/>
            <person name="Specht T."/>
            <person name="Zadra I."/>
            <person name="Kuernsteiner H."/>
            <person name="Kueck U."/>
        </authorList>
    </citation>
    <scope>NUCLEOTIDE SEQUENCE [LARGE SCALE GENOMIC DNA]</scope>
    <source>
        <strain evidence="3">ATCC 11550 / CBS 779.69 / DSM 880 / IAM 14645 / JCM 23072 / IMI 49137</strain>
    </source>
</reference>
<feature type="domain" description="Aminoglycoside phosphotransferase" evidence="1">
    <location>
        <begin position="30"/>
        <end position="267"/>
    </location>
</feature>
<dbReference type="OrthoDB" id="191037at2759"/>